<organism evidence="1 2">
    <name type="scientific">Blautia hansenii</name>
    <name type="common">Ruminococcus hansenii</name>
    <dbReference type="NCBI Taxonomy" id="1322"/>
    <lineage>
        <taxon>Bacteria</taxon>
        <taxon>Bacillati</taxon>
        <taxon>Bacillota</taxon>
        <taxon>Clostridia</taxon>
        <taxon>Lachnospirales</taxon>
        <taxon>Lachnospiraceae</taxon>
        <taxon>Blautia</taxon>
    </lineage>
</organism>
<dbReference type="RefSeq" id="WP_147577736.1">
    <property type="nucleotide sequence ID" value="NZ_JAAITA010000036.1"/>
</dbReference>
<name>A0ABX2IAF2_BLAHA</name>
<comment type="caution">
    <text evidence="1">The sequence shown here is derived from an EMBL/GenBank/DDBJ whole genome shotgun (WGS) entry which is preliminary data.</text>
</comment>
<dbReference type="Gene3D" id="3.40.50.10320">
    <property type="entry name" value="LmbE-like"/>
    <property type="match status" value="1"/>
</dbReference>
<sequence>MEKTIMAIGGHIGDAELTCGGILATMALKGYKVITVALTGGERGNPPHLSVEQYREQKLKEADAFVKHLGGEAVVLPYVDGELPDNEEVRFQVCDLIRKYRPCALLTHWKYSMHKDHELTHRIVKDAQFFAGLKGIEREEAAHFAKGPYYAQNWEDATEFKPYVYMKVSEEGFELWKKAIQEHWFAVHSKDFHYMEYYEHLMRCNGCLARCDYAEAFMVNPEEMKLVIEDL</sequence>
<reference evidence="1 2" key="1">
    <citation type="journal article" date="2020" name="Cell Host Microbe">
        <title>Functional and Genomic Variation between Human-Derived Isolates of Lachnospiraceae Reveals Inter- and Intra-Species Diversity.</title>
        <authorList>
            <person name="Sorbara M.T."/>
            <person name="Littmann E.R."/>
            <person name="Fontana E."/>
            <person name="Moody T.U."/>
            <person name="Kohout C.E."/>
            <person name="Gjonbalaj M."/>
            <person name="Eaton V."/>
            <person name="Seok R."/>
            <person name="Leiner I.M."/>
            <person name="Pamer E.G."/>
        </authorList>
    </citation>
    <scope>NUCLEOTIDE SEQUENCE [LARGE SCALE GENOMIC DNA]</scope>
    <source>
        <strain evidence="1 2">MSK.15.26</strain>
    </source>
</reference>
<proteinExistence type="predicted"/>
<dbReference type="Proteomes" id="UP000822142">
    <property type="component" value="Unassembled WGS sequence"/>
</dbReference>
<dbReference type="Pfam" id="PF02585">
    <property type="entry name" value="PIG-L"/>
    <property type="match status" value="1"/>
</dbReference>
<keyword evidence="2" id="KW-1185">Reference proteome</keyword>
<dbReference type="EMBL" id="JAAITA010000036">
    <property type="protein sequence ID" value="NSJ87431.1"/>
    <property type="molecule type" value="Genomic_DNA"/>
</dbReference>
<gene>
    <name evidence="1" type="ORF">G5A70_14920</name>
</gene>
<accession>A0ABX2IAF2</accession>
<protein>
    <submittedName>
        <fullName evidence="1">PIG-L family deacetylase</fullName>
    </submittedName>
</protein>
<dbReference type="InterPro" id="IPR003737">
    <property type="entry name" value="GlcNAc_PI_deacetylase-related"/>
</dbReference>
<evidence type="ECO:0000313" key="1">
    <source>
        <dbReference type="EMBL" id="NSJ87431.1"/>
    </source>
</evidence>
<evidence type="ECO:0000313" key="2">
    <source>
        <dbReference type="Proteomes" id="UP000822142"/>
    </source>
</evidence>
<dbReference type="SUPFAM" id="SSF102588">
    <property type="entry name" value="LmbE-like"/>
    <property type="match status" value="1"/>
</dbReference>
<dbReference type="InterPro" id="IPR024078">
    <property type="entry name" value="LmbE-like_dom_sf"/>
</dbReference>